<organism evidence="1 2">
    <name type="scientific">Heliocybe sulcata</name>
    <dbReference type="NCBI Taxonomy" id="5364"/>
    <lineage>
        <taxon>Eukaryota</taxon>
        <taxon>Fungi</taxon>
        <taxon>Dikarya</taxon>
        <taxon>Basidiomycota</taxon>
        <taxon>Agaricomycotina</taxon>
        <taxon>Agaricomycetes</taxon>
        <taxon>Gloeophyllales</taxon>
        <taxon>Gloeophyllaceae</taxon>
        <taxon>Heliocybe</taxon>
    </lineage>
</organism>
<proteinExistence type="predicted"/>
<evidence type="ECO:0000313" key="1">
    <source>
        <dbReference type="EMBL" id="TFK56093.1"/>
    </source>
</evidence>
<evidence type="ECO:0000313" key="2">
    <source>
        <dbReference type="Proteomes" id="UP000305948"/>
    </source>
</evidence>
<dbReference type="AlphaFoldDB" id="A0A5C3NFH2"/>
<gene>
    <name evidence="1" type="ORF">OE88DRAFT_1652698</name>
</gene>
<accession>A0A5C3NFH2</accession>
<protein>
    <submittedName>
        <fullName evidence="1">Uncharacterized protein</fullName>
    </submittedName>
</protein>
<dbReference type="Proteomes" id="UP000305948">
    <property type="component" value="Unassembled WGS sequence"/>
</dbReference>
<sequence>MTISYLAYDLMLVSSFPRTDEGYLYYTANMNTSLRSTAESCEQSQPNDRVSYCNPHISRADGKGPVLCILIHSVALLIP</sequence>
<dbReference type="EMBL" id="ML213504">
    <property type="protein sequence ID" value="TFK56093.1"/>
    <property type="molecule type" value="Genomic_DNA"/>
</dbReference>
<reference evidence="1 2" key="1">
    <citation type="journal article" date="2019" name="Nat. Ecol. Evol.">
        <title>Megaphylogeny resolves global patterns of mushroom evolution.</title>
        <authorList>
            <person name="Varga T."/>
            <person name="Krizsan K."/>
            <person name="Foldi C."/>
            <person name="Dima B."/>
            <person name="Sanchez-Garcia M."/>
            <person name="Sanchez-Ramirez S."/>
            <person name="Szollosi G.J."/>
            <person name="Szarkandi J.G."/>
            <person name="Papp V."/>
            <person name="Albert L."/>
            <person name="Andreopoulos W."/>
            <person name="Angelini C."/>
            <person name="Antonin V."/>
            <person name="Barry K.W."/>
            <person name="Bougher N.L."/>
            <person name="Buchanan P."/>
            <person name="Buyck B."/>
            <person name="Bense V."/>
            <person name="Catcheside P."/>
            <person name="Chovatia M."/>
            <person name="Cooper J."/>
            <person name="Damon W."/>
            <person name="Desjardin D."/>
            <person name="Finy P."/>
            <person name="Geml J."/>
            <person name="Haridas S."/>
            <person name="Hughes K."/>
            <person name="Justo A."/>
            <person name="Karasinski D."/>
            <person name="Kautmanova I."/>
            <person name="Kiss B."/>
            <person name="Kocsube S."/>
            <person name="Kotiranta H."/>
            <person name="LaButti K.M."/>
            <person name="Lechner B.E."/>
            <person name="Liimatainen K."/>
            <person name="Lipzen A."/>
            <person name="Lukacs Z."/>
            <person name="Mihaltcheva S."/>
            <person name="Morgado L.N."/>
            <person name="Niskanen T."/>
            <person name="Noordeloos M.E."/>
            <person name="Ohm R.A."/>
            <person name="Ortiz-Santana B."/>
            <person name="Ovrebo C."/>
            <person name="Racz N."/>
            <person name="Riley R."/>
            <person name="Savchenko A."/>
            <person name="Shiryaev A."/>
            <person name="Soop K."/>
            <person name="Spirin V."/>
            <person name="Szebenyi C."/>
            <person name="Tomsovsky M."/>
            <person name="Tulloss R.E."/>
            <person name="Uehling J."/>
            <person name="Grigoriev I.V."/>
            <person name="Vagvolgyi C."/>
            <person name="Papp T."/>
            <person name="Martin F.M."/>
            <person name="Miettinen O."/>
            <person name="Hibbett D.S."/>
            <person name="Nagy L.G."/>
        </authorList>
    </citation>
    <scope>NUCLEOTIDE SEQUENCE [LARGE SCALE GENOMIC DNA]</scope>
    <source>
        <strain evidence="1 2">OMC1185</strain>
    </source>
</reference>
<keyword evidence="2" id="KW-1185">Reference proteome</keyword>
<name>A0A5C3NFH2_9AGAM</name>